<comment type="caution">
    <text evidence="3">The sequence shown here is derived from an EMBL/GenBank/DDBJ whole genome shotgun (WGS) entry which is preliminary data.</text>
</comment>
<keyword evidence="3" id="KW-0413">Isomerase</keyword>
<dbReference type="InterPro" id="IPR050312">
    <property type="entry name" value="IolE/XylAMocC-like"/>
</dbReference>
<dbReference type="SUPFAM" id="SSF51658">
    <property type="entry name" value="Xylose isomerase-like"/>
    <property type="match status" value="1"/>
</dbReference>
<dbReference type="PANTHER" id="PTHR12110">
    <property type="entry name" value="HYDROXYPYRUVATE ISOMERASE"/>
    <property type="match status" value="1"/>
</dbReference>
<accession>A0ABN2QU45</accession>
<evidence type="ECO:0000259" key="2">
    <source>
        <dbReference type="Pfam" id="PF01261"/>
    </source>
</evidence>
<feature type="domain" description="Xylose isomerase-like TIM barrel" evidence="2">
    <location>
        <begin position="16"/>
        <end position="242"/>
    </location>
</feature>
<dbReference type="PANTHER" id="PTHR12110:SF41">
    <property type="entry name" value="INOSOSE DEHYDRATASE"/>
    <property type="match status" value="1"/>
</dbReference>
<dbReference type="GO" id="GO:0016853">
    <property type="term" value="F:isomerase activity"/>
    <property type="evidence" value="ECO:0007669"/>
    <property type="project" value="UniProtKB-KW"/>
</dbReference>
<evidence type="ECO:0000313" key="3">
    <source>
        <dbReference type="EMBL" id="GAA1958112.1"/>
    </source>
</evidence>
<keyword evidence="4" id="KW-1185">Reference proteome</keyword>
<dbReference type="EMBL" id="BAAAOG010000003">
    <property type="protein sequence ID" value="GAA1958112.1"/>
    <property type="molecule type" value="Genomic_DNA"/>
</dbReference>
<organism evidence="3 4">
    <name type="scientific">Microbacterium deminutum</name>
    <dbReference type="NCBI Taxonomy" id="344164"/>
    <lineage>
        <taxon>Bacteria</taxon>
        <taxon>Bacillati</taxon>
        <taxon>Actinomycetota</taxon>
        <taxon>Actinomycetes</taxon>
        <taxon>Micrococcales</taxon>
        <taxon>Microbacteriaceae</taxon>
        <taxon>Microbacterium</taxon>
    </lineage>
</organism>
<protein>
    <submittedName>
        <fullName evidence="3">Sugar phosphate isomerase/epimerase</fullName>
    </submittedName>
</protein>
<evidence type="ECO:0000313" key="4">
    <source>
        <dbReference type="Proteomes" id="UP001499933"/>
    </source>
</evidence>
<dbReference type="InterPro" id="IPR013022">
    <property type="entry name" value="Xyl_isomerase-like_TIM-brl"/>
</dbReference>
<sequence>MMLKDLFASDGVYPTLARVRAIGYQAVEVSQVPMTPENVAALERSRDELGVQIASLSAAVSAPRGFAGDSLEHDFDKIVADARRLDASHLRIGMLPFAAMESLDTVLAFCARADEFAVRLRDHGIRLAYHNHHLEFTKYDGQYLLDLIAEEAPALDLEVDVHWVQRGGLDPVRMLSTYGERITLVHLKDYRIAPIAPEAFDLLAQGDFAGFMSAFTNTVQFAEVGEGSLDFAAILAECRAQGVRFAFVEQDDLYGRTALDCLQTSYDNLIALGAADLF</sequence>
<keyword evidence="1" id="KW-0119">Carbohydrate metabolism</keyword>
<gene>
    <name evidence="3" type="ORF">GCM10009776_20530</name>
</gene>
<name>A0ABN2QU45_9MICO</name>
<dbReference type="Proteomes" id="UP001499933">
    <property type="component" value="Unassembled WGS sequence"/>
</dbReference>
<evidence type="ECO:0000256" key="1">
    <source>
        <dbReference type="ARBA" id="ARBA00023277"/>
    </source>
</evidence>
<proteinExistence type="predicted"/>
<dbReference type="Pfam" id="PF01261">
    <property type="entry name" value="AP_endonuc_2"/>
    <property type="match status" value="1"/>
</dbReference>
<dbReference type="Gene3D" id="3.20.20.150">
    <property type="entry name" value="Divalent-metal-dependent TIM barrel enzymes"/>
    <property type="match status" value="1"/>
</dbReference>
<dbReference type="InterPro" id="IPR036237">
    <property type="entry name" value="Xyl_isomerase-like_sf"/>
</dbReference>
<reference evidence="3 4" key="1">
    <citation type="journal article" date="2019" name="Int. J. Syst. Evol. Microbiol.">
        <title>The Global Catalogue of Microorganisms (GCM) 10K type strain sequencing project: providing services to taxonomists for standard genome sequencing and annotation.</title>
        <authorList>
            <consortium name="The Broad Institute Genomics Platform"/>
            <consortium name="The Broad Institute Genome Sequencing Center for Infectious Disease"/>
            <person name="Wu L."/>
            <person name="Ma J."/>
        </authorList>
    </citation>
    <scope>NUCLEOTIDE SEQUENCE [LARGE SCALE GENOMIC DNA]</scope>
    <source>
        <strain evidence="3 4">JCM 14901</strain>
    </source>
</reference>